<reference evidence="1" key="1">
    <citation type="journal article" date="2015" name="Nature">
        <title>Complex archaea that bridge the gap between prokaryotes and eukaryotes.</title>
        <authorList>
            <person name="Spang A."/>
            <person name="Saw J.H."/>
            <person name="Jorgensen S.L."/>
            <person name="Zaremba-Niedzwiedzka K."/>
            <person name="Martijn J."/>
            <person name="Lind A.E."/>
            <person name="van Eijk R."/>
            <person name="Schleper C."/>
            <person name="Guy L."/>
            <person name="Ettema T.J."/>
        </authorList>
    </citation>
    <scope>NUCLEOTIDE SEQUENCE</scope>
</reference>
<protein>
    <submittedName>
        <fullName evidence="1">Uncharacterized protein</fullName>
    </submittedName>
</protein>
<dbReference type="AlphaFoldDB" id="A0A0F9RYB9"/>
<name>A0A0F9RYB9_9ZZZZ</name>
<organism evidence="1">
    <name type="scientific">marine sediment metagenome</name>
    <dbReference type="NCBI Taxonomy" id="412755"/>
    <lineage>
        <taxon>unclassified sequences</taxon>
        <taxon>metagenomes</taxon>
        <taxon>ecological metagenomes</taxon>
    </lineage>
</organism>
<proteinExistence type="predicted"/>
<evidence type="ECO:0000313" key="1">
    <source>
        <dbReference type="EMBL" id="KKN22183.1"/>
    </source>
</evidence>
<comment type="caution">
    <text evidence="1">The sequence shown here is derived from an EMBL/GenBank/DDBJ whole genome shotgun (WGS) entry which is preliminary data.</text>
</comment>
<feature type="non-terminal residue" evidence="1">
    <location>
        <position position="1"/>
    </location>
</feature>
<gene>
    <name evidence="1" type="ORF">LCGC14_0917980</name>
</gene>
<accession>A0A0F9RYB9</accession>
<dbReference type="EMBL" id="LAZR01003087">
    <property type="protein sequence ID" value="KKN22183.1"/>
    <property type="molecule type" value="Genomic_DNA"/>
</dbReference>
<sequence>VRDALRVRRIHGELISNPGNYRFFLEIVNPKNKNTTHIEFEETIGKDEEVLERIREIVGENNVLVIENI</sequence>